<dbReference type="OrthoDB" id="2135488at2759"/>
<dbReference type="SUPFAM" id="SSF51556">
    <property type="entry name" value="Metallo-dependent hydrolases"/>
    <property type="match status" value="1"/>
</dbReference>
<name>A0A061AT49_RHOTO</name>
<dbReference type="InterPro" id="IPR052350">
    <property type="entry name" value="Metallo-dep_Lactonases"/>
</dbReference>
<dbReference type="Gene3D" id="3.20.20.140">
    <property type="entry name" value="Metal-dependent hydrolases"/>
    <property type="match status" value="1"/>
</dbReference>
<dbReference type="EMBL" id="LK052940">
    <property type="protein sequence ID" value="CDR40819.1"/>
    <property type="molecule type" value="Genomic_DNA"/>
</dbReference>
<protein>
    <submittedName>
        <fullName evidence="3">RHTO0S05e07602g1_1</fullName>
    </submittedName>
</protein>
<feature type="domain" description="Amidohydrolase-related" evidence="2">
    <location>
        <begin position="41"/>
        <end position="419"/>
    </location>
</feature>
<dbReference type="PANTHER" id="PTHR43569:SF2">
    <property type="entry name" value="AMIDOHYDROLASE-RELATED DOMAIN-CONTAINING PROTEIN"/>
    <property type="match status" value="1"/>
</dbReference>
<proteinExistence type="inferred from homology"/>
<evidence type="ECO:0000256" key="1">
    <source>
        <dbReference type="ARBA" id="ARBA00038310"/>
    </source>
</evidence>
<dbReference type="InterPro" id="IPR006680">
    <property type="entry name" value="Amidohydro-rel"/>
</dbReference>
<comment type="similarity">
    <text evidence="1">Belongs to the metallo-dependent hydrolases superfamily.</text>
</comment>
<evidence type="ECO:0000259" key="2">
    <source>
        <dbReference type="Pfam" id="PF04909"/>
    </source>
</evidence>
<evidence type="ECO:0000313" key="3">
    <source>
        <dbReference type="EMBL" id="CDR40819.1"/>
    </source>
</evidence>
<dbReference type="Pfam" id="PF04909">
    <property type="entry name" value="Amidohydro_2"/>
    <property type="match status" value="1"/>
</dbReference>
<gene>
    <name evidence="3" type="ORF">RHTO0S_05e07602g</name>
</gene>
<dbReference type="PANTHER" id="PTHR43569">
    <property type="entry name" value="AMIDOHYDROLASE"/>
    <property type="match status" value="1"/>
</dbReference>
<dbReference type="GO" id="GO:0016787">
    <property type="term" value="F:hydrolase activity"/>
    <property type="evidence" value="ECO:0007669"/>
    <property type="project" value="InterPro"/>
</dbReference>
<accession>A0A061AT49</accession>
<dbReference type="InterPro" id="IPR032466">
    <property type="entry name" value="Metal_Hydrolase"/>
</dbReference>
<organism evidence="3">
    <name type="scientific">Rhodotorula toruloides</name>
    <name type="common">Yeast</name>
    <name type="synonym">Rhodosporidium toruloides</name>
    <dbReference type="NCBI Taxonomy" id="5286"/>
    <lineage>
        <taxon>Eukaryota</taxon>
        <taxon>Fungi</taxon>
        <taxon>Dikarya</taxon>
        <taxon>Basidiomycota</taxon>
        <taxon>Pucciniomycotina</taxon>
        <taxon>Microbotryomycetes</taxon>
        <taxon>Sporidiobolales</taxon>
        <taxon>Sporidiobolaceae</taxon>
        <taxon>Rhodotorula</taxon>
    </lineage>
</organism>
<dbReference type="AlphaFoldDB" id="A0A061AT49"/>
<sequence length="421" mass="46235">MSTPSVPAMRPGKRAPPKLDLRAFQAPPSSATRRTYPTGLIDAHVHLWTAEQLEKGHMTWPRADGGEKQLGGPHELGDYASLVLRGIKTVAGGKTAHKGIIFIQAEVEHENGWEASLDEVESVCAAALESPVPVLALVPWAPVHLDRARLEEYFSQLTTQPSLATLTARLGYSPIQAVRYLLQDSPPGFFLRDDFIDGLRWLGEQGLAFDLTLDVTHEETGKTKVLEDAVDAIERVRAGQAEDKQTVFVVDHFAKPPLTADHTVPPPPTHASYVDCLFQLSLLPHTYLKLSALLNSADPPTAQAAFAEFRSGDYKKRKRESAYERLKARILAVLEPAIEAFGDERILVGADWPMFRPVLLPPTSTSPSPAHCPVTNVDEEAAAWAFELQLYLDCFLQLGLDGEALDRIFEGNARKAYGIAP</sequence>
<reference evidence="3" key="1">
    <citation type="journal article" date="2014" name="Genome Announc.">
        <title>Draft genome sequence of Rhodosporidium toruloides CECT1137, an oleaginous yeast of biotechnological interest.</title>
        <authorList>
            <person name="Morin N."/>
            <person name="Calcas X."/>
            <person name="Devillers H."/>
            <person name="Durrens P."/>
            <person name="Sherman D.J."/>
            <person name="Nicaud J.-M."/>
            <person name="Neuveglise C."/>
        </authorList>
    </citation>
    <scope>NUCLEOTIDE SEQUENCE</scope>
    <source>
        <strain evidence="3">CECT1137</strain>
    </source>
</reference>